<dbReference type="Proteomes" id="UP000694565">
    <property type="component" value="Unplaced"/>
</dbReference>
<dbReference type="GeneTree" id="ENSGT00390000015528"/>
<organism evidence="2 3">
    <name type="scientific">Cyclopterus lumpus</name>
    <name type="common">Lumpsucker</name>
    <dbReference type="NCBI Taxonomy" id="8103"/>
    <lineage>
        <taxon>Eukaryota</taxon>
        <taxon>Metazoa</taxon>
        <taxon>Chordata</taxon>
        <taxon>Craniata</taxon>
        <taxon>Vertebrata</taxon>
        <taxon>Euteleostomi</taxon>
        <taxon>Actinopterygii</taxon>
        <taxon>Neopterygii</taxon>
        <taxon>Teleostei</taxon>
        <taxon>Neoteleostei</taxon>
        <taxon>Acanthomorphata</taxon>
        <taxon>Eupercaria</taxon>
        <taxon>Perciformes</taxon>
        <taxon>Cottioidei</taxon>
        <taxon>Cottales</taxon>
        <taxon>Cyclopteridae</taxon>
        <taxon>Cyclopterus</taxon>
    </lineage>
</organism>
<dbReference type="PANTHER" id="PTHR14627:SF0">
    <property type="entry name" value="TRANSMEMBRANE PROTEIN 204"/>
    <property type="match status" value="1"/>
</dbReference>
<accession>A0A8C2XR20</accession>
<keyword evidence="3" id="KW-1185">Reference proteome</keyword>
<feature type="transmembrane region" description="Helical" evidence="1">
    <location>
        <begin position="44"/>
        <end position="65"/>
    </location>
</feature>
<reference evidence="2" key="1">
    <citation type="submission" date="2025-08" db="UniProtKB">
        <authorList>
            <consortium name="Ensembl"/>
        </authorList>
    </citation>
    <scope>IDENTIFICATION</scope>
</reference>
<evidence type="ECO:0000313" key="2">
    <source>
        <dbReference type="Ensembl" id="ENSCLMP00005022311.1"/>
    </source>
</evidence>
<dbReference type="PANTHER" id="PTHR14627">
    <property type="entry name" value="TRANSMEMBRANE PROTEIN 204"/>
    <property type="match status" value="1"/>
</dbReference>
<dbReference type="Ensembl" id="ENSCLMT00005023387.1">
    <property type="protein sequence ID" value="ENSCLMP00005022311.1"/>
    <property type="gene ID" value="ENSCLMG00005011074.1"/>
</dbReference>
<name>A0A8C2XR20_CYCLU</name>
<proteinExistence type="predicted"/>
<dbReference type="InterPro" id="IPR038992">
    <property type="entry name" value="TMEM204"/>
</dbReference>
<evidence type="ECO:0000256" key="1">
    <source>
        <dbReference type="SAM" id="Phobius"/>
    </source>
</evidence>
<sequence length="138" mass="14842">MISRPGEGGRGHRGSAKAWDGGSDYAGYQESRSTVRLQFDMMRACNLMATVALTAGQLIFLLGLMELALHHTGVPVVGGGHCCTLPASQFRAGDWTCDLLQDRALHTPVLLLLLRHSCLPAGHDGCGHAHLEHFTSPR</sequence>
<evidence type="ECO:0000313" key="3">
    <source>
        <dbReference type="Proteomes" id="UP000694565"/>
    </source>
</evidence>
<keyword evidence="1" id="KW-0472">Membrane</keyword>
<reference evidence="2" key="2">
    <citation type="submission" date="2025-09" db="UniProtKB">
        <authorList>
            <consortium name="Ensembl"/>
        </authorList>
    </citation>
    <scope>IDENTIFICATION</scope>
</reference>
<protein>
    <submittedName>
        <fullName evidence="2">Transmembrane protein 204</fullName>
    </submittedName>
</protein>
<keyword evidence="1" id="KW-1133">Transmembrane helix</keyword>
<dbReference type="AlphaFoldDB" id="A0A8C2XR20"/>
<keyword evidence="1" id="KW-0812">Transmembrane</keyword>